<dbReference type="eggNOG" id="COG5653">
    <property type="taxonomic scope" value="Bacteria"/>
</dbReference>
<evidence type="ECO:0000313" key="3">
    <source>
        <dbReference type="Proteomes" id="UP000006377"/>
    </source>
</evidence>
<name>A7HXH1_PARL1</name>
<dbReference type="HOGENOM" id="CLU_051159_1_0_5"/>
<dbReference type="OrthoDB" id="213519at2"/>
<organism evidence="2 3">
    <name type="scientific">Parvibaculum lavamentivorans (strain DS-1 / DSM 13023 / NCIMB 13966)</name>
    <dbReference type="NCBI Taxonomy" id="402881"/>
    <lineage>
        <taxon>Bacteria</taxon>
        <taxon>Pseudomonadati</taxon>
        <taxon>Pseudomonadota</taxon>
        <taxon>Alphaproteobacteria</taxon>
        <taxon>Hyphomicrobiales</taxon>
        <taxon>Parvibaculaceae</taxon>
        <taxon>Parvibaculum</taxon>
    </lineage>
</organism>
<dbReference type="AlphaFoldDB" id="A7HXH1"/>
<evidence type="ECO:0000259" key="1">
    <source>
        <dbReference type="Pfam" id="PF13480"/>
    </source>
</evidence>
<protein>
    <recommendedName>
        <fullName evidence="1">BioF2-like acetyltransferase domain-containing protein</fullName>
    </recommendedName>
</protein>
<dbReference type="Proteomes" id="UP000006377">
    <property type="component" value="Chromosome"/>
</dbReference>
<dbReference type="EMBL" id="CP000774">
    <property type="protein sequence ID" value="ABS64604.1"/>
    <property type="molecule type" value="Genomic_DNA"/>
</dbReference>
<evidence type="ECO:0000313" key="2">
    <source>
        <dbReference type="EMBL" id="ABS64604.1"/>
    </source>
</evidence>
<reference evidence="2 3" key="1">
    <citation type="journal article" date="2011" name="Stand. Genomic Sci.">
        <title>Complete genome sequence of Parvibaculum lavamentivorans type strain (DS-1(T)).</title>
        <authorList>
            <person name="Schleheck D."/>
            <person name="Weiss M."/>
            <person name="Pitluck S."/>
            <person name="Bruce D."/>
            <person name="Land M.L."/>
            <person name="Han S."/>
            <person name="Saunders E."/>
            <person name="Tapia R."/>
            <person name="Detter C."/>
            <person name="Brettin T."/>
            <person name="Han J."/>
            <person name="Woyke T."/>
            <person name="Goodwin L."/>
            <person name="Pennacchio L."/>
            <person name="Nolan M."/>
            <person name="Cook A.M."/>
            <person name="Kjelleberg S."/>
            <person name="Thomas T."/>
        </authorList>
    </citation>
    <scope>NUCLEOTIDE SEQUENCE [LARGE SCALE GENOMIC DNA]</scope>
    <source>
        <strain evidence="3">DS-1 / DSM 13023 / NCIMB 13966</strain>
    </source>
</reference>
<dbReference type="InterPro" id="IPR038740">
    <property type="entry name" value="BioF2-like_GNAT_dom"/>
</dbReference>
<dbReference type="KEGG" id="pla:Plav_2997"/>
<keyword evidence="3" id="KW-1185">Reference proteome</keyword>
<dbReference type="SUPFAM" id="SSF55729">
    <property type="entry name" value="Acyl-CoA N-acyltransferases (Nat)"/>
    <property type="match status" value="1"/>
</dbReference>
<dbReference type="STRING" id="402881.Plav_2997"/>
<gene>
    <name evidence="2" type="ordered locus">Plav_2997</name>
</gene>
<feature type="domain" description="BioF2-like acetyltransferase" evidence="1">
    <location>
        <begin position="222"/>
        <end position="351"/>
    </location>
</feature>
<proteinExistence type="predicted"/>
<dbReference type="Pfam" id="PF13480">
    <property type="entry name" value="Acetyltransf_6"/>
    <property type="match status" value="1"/>
</dbReference>
<accession>A7HXH1</accession>
<dbReference type="InterPro" id="IPR016181">
    <property type="entry name" value="Acyl_CoA_acyltransferase"/>
</dbReference>
<sequence length="430" mass="48137">MTDLRHHSFLPGFLRTSAADDEALSVVRLSHAARYMYGHPPSADVIVLESADALAPYRKEIDALAATSTDTNTQFESVTLAAAMENLQGGSSVRVALLWSDAAGDGMRVLIGLVPYVAPRGYFGLPVPVIRVWEHIHSFISTPLLRMGYEQLAIRRFLSFADRSGAALIQFPNFEADGAFARALRDVVELQHRVCRETDRHERAFLQSDLGEEEYLATHMRKKKRKEFNRLWNRLAELGDLDFTTHDGGADVGGWVKAFLQLEASGWKGKRGTALKARPDERKYFEQICIGAAAEGKLHCTEITLDGKPLAMLASFRAGAGVYTFKIAFDESYAKYSPGALLMMKLIGTFLRDERTAWVDSCAIPNHPMIDHIWAQRRPMRSVLVSSGNRFSKPLVSYVAAMMRIADLARARLRVVYARIRKEIEHDQAH</sequence>
<dbReference type="RefSeq" id="WP_012111925.1">
    <property type="nucleotide sequence ID" value="NC_009719.1"/>
</dbReference>